<name>A0ABS1XQB5_9ACTN</name>
<dbReference type="PRINTS" id="PR00507">
    <property type="entry name" value="N12N6MTFRASE"/>
</dbReference>
<evidence type="ECO:0000313" key="3">
    <source>
        <dbReference type="Proteomes" id="UP000601027"/>
    </source>
</evidence>
<comment type="caution">
    <text evidence="2">The sequence shown here is derived from an EMBL/GenBank/DDBJ whole genome shotgun (WGS) entry which is preliminary data.</text>
</comment>
<dbReference type="PANTHER" id="PTHR42998">
    <property type="entry name" value="TYPE I RESTRICTION ENZYME HINDVIIP M PROTEIN-RELATED"/>
    <property type="match status" value="1"/>
</dbReference>
<feature type="domain" description="DNA methylase adenine-specific" evidence="1">
    <location>
        <begin position="136"/>
        <end position="425"/>
    </location>
</feature>
<dbReference type="SUPFAM" id="SSF53335">
    <property type="entry name" value="S-adenosyl-L-methionine-dependent methyltransferases"/>
    <property type="match status" value="1"/>
</dbReference>
<sequence length="466" mass="50572">MTDVSGKRMRSAAADDAAARRINEALWRSLDRYRGRLSVVEFGDVVLVLLYLRGRSAWEVLSDGAPDVERAIRADLSADGEDPVLLRPLLESVRKAGEARQLAPLVELVDRLDPDGDVPLPQVFNAVLDHVSGAAVRKGAGEFHTPKAITDLAAGLLAPTPSDRVLDPCCKAGGFPAAIADGLIRQGAAADRLAVAVSDYSTRSCALAYLNLRLRGITPQVLPGVAESLPTGAPENRYDLATANPPFNLSSWNDDGQITGRWRYGVPPAHNGNFAWLQYIIASLNPGGRAAVVMPYGAGLSENTQERSIRTAILEDGVVSAVIALPGQMFTATDIPVTLWLLQRSPASRPGEVLFIDATGMGSVYQRARRTLADADIDKIVETYQDWREHRHDAVAGIAAGVSLEKIRSDGYRLNPRAYIRPIDEAPDLRTRARQVGELTQRLDWLAEQAARLDRTIEAQLKELSL</sequence>
<evidence type="ECO:0000259" key="1">
    <source>
        <dbReference type="Pfam" id="PF02384"/>
    </source>
</evidence>
<gene>
    <name evidence="2" type="ORF">JNW91_06015</name>
</gene>
<dbReference type="Pfam" id="PF02384">
    <property type="entry name" value="N6_Mtase"/>
    <property type="match status" value="1"/>
</dbReference>
<dbReference type="Proteomes" id="UP000601027">
    <property type="component" value="Unassembled WGS sequence"/>
</dbReference>
<organism evidence="2 3">
    <name type="scientific">Micromonospora parastrephiae</name>
    <dbReference type="NCBI Taxonomy" id="2806101"/>
    <lineage>
        <taxon>Bacteria</taxon>
        <taxon>Bacillati</taxon>
        <taxon>Actinomycetota</taxon>
        <taxon>Actinomycetes</taxon>
        <taxon>Micromonosporales</taxon>
        <taxon>Micromonosporaceae</taxon>
        <taxon>Micromonospora</taxon>
    </lineage>
</organism>
<protein>
    <submittedName>
        <fullName evidence="2">N-6 DNA methylase</fullName>
    </submittedName>
</protein>
<dbReference type="RefSeq" id="WP_203173927.1">
    <property type="nucleotide sequence ID" value="NZ_JAEVHM010000016.1"/>
</dbReference>
<keyword evidence="3" id="KW-1185">Reference proteome</keyword>
<dbReference type="PANTHER" id="PTHR42998:SF1">
    <property type="entry name" value="TYPE I RESTRICTION ENZYME HINDI METHYLASE SUBUNIT"/>
    <property type="match status" value="1"/>
</dbReference>
<reference evidence="2 3" key="1">
    <citation type="submission" date="2021-01" db="EMBL/GenBank/DDBJ databases">
        <title>Draft genome sequence of Micromonospora sp. strain STR1_7.</title>
        <authorList>
            <person name="Karlyshev A."/>
            <person name="Jawad R."/>
        </authorList>
    </citation>
    <scope>NUCLEOTIDE SEQUENCE [LARGE SCALE GENOMIC DNA]</scope>
    <source>
        <strain evidence="2 3">STR1-7</strain>
    </source>
</reference>
<dbReference type="InterPro" id="IPR029063">
    <property type="entry name" value="SAM-dependent_MTases_sf"/>
</dbReference>
<dbReference type="GO" id="GO:0032259">
    <property type="term" value="P:methylation"/>
    <property type="evidence" value="ECO:0007669"/>
    <property type="project" value="UniProtKB-KW"/>
</dbReference>
<dbReference type="EMBL" id="JAEVHM010000016">
    <property type="protein sequence ID" value="MBM0231456.1"/>
    <property type="molecule type" value="Genomic_DNA"/>
</dbReference>
<dbReference type="InterPro" id="IPR052916">
    <property type="entry name" value="Type-I_RE_MTase_Subunit"/>
</dbReference>
<dbReference type="Gene3D" id="3.40.50.150">
    <property type="entry name" value="Vaccinia Virus protein VP39"/>
    <property type="match status" value="1"/>
</dbReference>
<proteinExistence type="predicted"/>
<dbReference type="GO" id="GO:0008168">
    <property type="term" value="F:methyltransferase activity"/>
    <property type="evidence" value="ECO:0007669"/>
    <property type="project" value="UniProtKB-KW"/>
</dbReference>
<keyword evidence="2" id="KW-0489">Methyltransferase</keyword>
<accession>A0ABS1XQB5</accession>
<evidence type="ECO:0000313" key="2">
    <source>
        <dbReference type="EMBL" id="MBM0231456.1"/>
    </source>
</evidence>
<dbReference type="InterPro" id="IPR003356">
    <property type="entry name" value="DNA_methylase_A-5"/>
</dbReference>
<keyword evidence="2" id="KW-0808">Transferase</keyword>